<dbReference type="Proteomes" id="UP000192591">
    <property type="component" value="Unassembled WGS sequence"/>
</dbReference>
<dbReference type="EMBL" id="MWIH01000002">
    <property type="protein sequence ID" value="OQO94561.1"/>
    <property type="molecule type" value="Genomic_DNA"/>
</dbReference>
<comment type="caution">
    <text evidence="1">The sequence shown here is derived from an EMBL/GenBank/DDBJ whole genome shotgun (WGS) entry which is preliminary data.</text>
</comment>
<proteinExistence type="predicted"/>
<organism evidence="1 2">
    <name type="scientific">Saccharomonospora piscinae</name>
    <dbReference type="NCBI Taxonomy" id="687388"/>
    <lineage>
        <taxon>Bacteria</taxon>
        <taxon>Bacillati</taxon>
        <taxon>Actinomycetota</taxon>
        <taxon>Actinomycetes</taxon>
        <taxon>Pseudonocardiales</taxon>
        <taxon>Pseudonocardiaceae</taxon>
        <taxon>Saccharomonospora</taxon>
    </lineage>
</organism>
<dbReference type="STRING" id="1962155.B1813_00105"/>
<dbReference type="InterPro" id="IPR049975">
    <property type="entry name" value="SAV_915-like_dom"/>
</dbReference>
<protein>
    <recommendedName>
        <fullName evidence="3">SseB protein N-terminal domain-containing protein</fullName>
    </recommendedName>
</protein>
<dbReference type="NCBIfam" id="NF042914">
    <property type="entry name" value="SAV915_dom"/>
    <property type="match status" value="1"/>
</dbReference>
<gene>
    <name evidence="1" type="ORF">B1813_00105</name>
</gene>
<evidence type="ECO:0008006" key="3">
    <source>
        <dbReference type="Google" id="ProtNLM"/>
    </source>
</evidence>
<dbReference type="AlphaFoldDB" id="A0A1V9ABW6"/>
<reference evidence="1 2" key="1">
    <citation type="submission" date="2017-02" db="EMBL/GenBank/DDBJ databases">
        <title>Draft genome of Saccharomonospora sp. 154.</title>
        <authorList>
            <person name="Alonso-Carmona G.S."/>
            <person name="De La Haba R."/>
            <person name="Vera-Gargallo B."/>
            <person name="Sandoval-Trujillo A.H."/>
            <person name="Ramirez-Duran N."/>
            <person name="Ventosa A."/>
        </authorList>
    </citation>
    <scope>NUCLEOTIDE SEQUENCE [LARGE SCALE GENOMIC DNA]</scope>
    <source>
        <strain evidence="1 2">LRS4.154</strain>
    </source>
</reference>
<name>A0A1V9ABW6_SACPI</name>
<evidence type="ECO:0000313" key="1">
    <source>
        <dbReference type="EMBL" id="OQO94561.1"/>
    </source>
</evidence>
<evidence type="ECO:0000313" key="2">
    <source>
        <dbReference type="Proteomes" id="UP000192591"/>
    </source>
</evidence>
<sequence length="229" mass="25003">MDPEGTDMTGRSRTAAPGALRPFDRRALRPLDELELAGGTELFVLTLPGGDVEVYETPRHDLVVWAYTAFVPVAVCRGPGQPFVRVSVDELREACLRLDPRPYVAVDVVPPGGVHYPEPDRHEREPLPLIDPAIPDTSTLWLPVRPGSVGTTRPAVEMAEGERGEPVLLAYTSLARLRAELGQRRAAVSVRADRLDHIVSQTGAGTVAVDAAVPGQRRDTDFPRHRTEN</sequence>
<keyword evidence="2" id="KW-1185">Reference proteome</keyword>
<accession>A0A1V9ABW6</accession>